<proteinExistence type="predicted"/>
<accession>A0ABQ4XY56</accession>
<keyword evidence="4" id="KW-1185">Reference proteome</keyword>
<gene>
    <name evidence="3" type="ORF">Tco_0703200</name>
</gene>
<feature type="chain" id="PRO_5045513622" evidence="1">
    <location>
        <begin position="24"/>
        <end position="237"/>
    </location>
</feature>
<reference evidence="3" key="1">
    <citation type="journal article" date="2022" name="Int. J. Mol. Sci.">
        <title>Draft Genome of Tanacetum Coccineum: Genomic Comparison of Closely Related Tanacetum-Family Plants.</title>
        <authorList>
            <person name="Yamashiro T."/>
            <person name="Shiraishi A."/>
            <person name="Nakayama K."/>
            <person name="Satake H."/>
        </authorList>
    </citation>
    <scope>NUCLEOTIDE SEQUENCE</scope>
</reference>
<comment type="caution">
    <text evidence="3">The sequence shown here is derived from an EMBL/GenBank/DDBJ whole genome shotgun (WGS) entry which is preliminary data.</text>
</comment>
<evidence type="ECO:0000256" key="1">
    <source>
        <dbReference type="SAM" id="SignalP"/>
    </source>
</evidence>
<protein>
    <submittedName>
        <fullName evidence="3">Thioredoxin superfamily protein</fullName>
    </submittedName>
</protein>
<dbReference type="PANTHER" id="PTHR33875:SF2">
    <property type="entry name" value="ACR183CP"/>
    <property type="match status" value="1"/>
</dbReference>
<organism evidence="3 4">
    <name type="scientific">Tanacetum coccineum</name>
    <dbReference type="NCBI Taxonomy" id="301880"/>
    <lineage>
        <taxon>Eukaryota</taxon>
        <taxon>Viridiplantae</taxon>
        <taxon>Streptophyta</taxon>
        <taxon>Embryophyta</taxon>
        <taxon>Tracheophyta</taxon>
        <taxon>Spermatophyta</taxon>
        <taxon>Magnoliopsida</taxon>
        <taxon>eudicotyledons</taxon>
        <taxon>Gunneridae</taxon>
        <taxon>Pentapetalae</taxon>
        <taxon>asterids</taxon>
        <taxon>campanulids</taxon>
        <taxon>Asterales</taxon>
        <taxon>Asteraceae</taxon>
        <taxon>Asteroideae</taxon>
        <taxon>Anthemideae</taxon>
        <taxon>Anthemidinae</taxon>
        <taxon>Tanacetum</taxon>
    </lineage>
</organism>
<feature type="signal peptide" evidence="1">
    <location>
        <begin position="1"/>
        <end position="23"/>
    </location>
</feature>
<dbReference type="EMBL" id="BQNB010009929">
    <property type="protein sequence ID" value="GJS70359.1"/>
    <property type="molecule type" value="Genomic_DNA"/>
</dbReference>
<keyword evidence="1" id="KW-0732">Signal</keyword>
<dbReference type="InterPro" id="IPR012336">
    <property type="entry name" value="Thioredoxin-like_fold"/>
</dbReference>
<feature type="domain" description="Thioredoxin-like fold" evidence="2">
    <location>
        <begin position="42"/>
        <end position="213"/>
    </location>
</feature>
<sequence length="237" mass="26478">MSKTTFSLAFLLILSCTTVLVRSQAIIPSRYDGFVYRKHAASTATVMIEAFYDPVCPDSRDSWAPLKQAVDHYGPRVVSLIVHTFPLPYHDNAFMTSRALHIVNELNASATYHLLDAFFKHQEQFYNAQTLNMSRETVLNHVIGFASSTLGNSLKSAITSGFKDLKTGTRTRVSFKYGCSRGVYGTPFFFVNGFLLPVSDDAIDYDGWRKIIDPLATKQDTLLQTSSDCKIVFSCLS</sequence>
<dbReference type="Gene3D" id="3.40.30.10">
    <property type="entry name" value="Glutaredoxin"/>
    <property type="match status" value="1"/>
</dbReference>
<evidence type="ECO:0000259" key="2">
    <source>
        <dbReference type="Pfam" id="PF13462"/>
    </source>
</evidence>
<dbReference type="Pfam" id="PF13462">
    <property type="entry name" value="Thioredoxin_4"/>
    <property type="match status" value="1"/>
</dbReference>
<dbReference type="PANTHER" id="PTHR33875">
    <property type="entry name" value="OS09G0542200 PROTEIN"/>
    <property type="match status" value="1"/>
</dbReference>
<name>A0ABQ4XY56_9ASTR</name>
<reference evidence="3" key="2">
    <citation type="submission" date="2022-01" db="EMBL/GenBank/DDBJ databases">
        <authorList>
            <person name="Yamashiro T."/>
            <person name="Shiraishi A."/>
            <person name="Satake H."/>
            <person name="Nakayama K."/>
        </authorList>
    </citation>
    <scope>NUCLEOTIDE SEQUENCE</scope>
</reference>
<dbReference type="SUPFAM" id="SSF52833">
    <property type="entry name" value="Thioredoxin-like"/>
    <property type="match status" value="1"/>
</dbReference>
<dbReference type="InterPro" id="IPR036249">
    <property type="entry name" value="Thioredoxin-like_sf"/>
</dbReference>
<evidence type="ECO:0000313" key="3">
    <source>
        <dbReference type="EMBL" id="GJS70359.1"/>
    </source>
</evidence>
<dbReference type="PROSITE" id="PS51257">
    <property type="entry name" value="PROKAR_LIPOPROTEIN"/>
    <property type="match status" value="1"/>
</dbReference>
<evidence type="ECO:0000313" key="4">
    <source>
        <dbReference type="Proteomes" id="UP001151760"/>
    </source>
</evidence>
<dbReference type="Proteomes" id="UP001151760">
    <property type="component" value="Unassembled WGS sequence"/>
</dbReference>
<dbReference type="CDD" id="cd02972">
    <property type="entry name" value="DsbA_family"/>
    <property type="match status" value="1"/>
</dbReference>